<accession>A0AAD7MTD1</accession>
<organism evidence="2 3">
    <name type="scientific">Mycena metata</name>
    <dbReference type="NCBI Taxonomy" id="1033252"/>
    <lineage>
        <taxon>Eukaryota</taxon>
        <taxon>Fungi</taxon>
        <taxon>Dikarya</taxon>
        <taxon>Basidiomycota</taxon>
        <taxon>Agaricomycotina</taxon>
        <taxon>Agaricomycetes</taxon>
        <taxon>Agaricomycetidae</taxon>
        <taxon>Agaricales</taxon>
        <taxon>Marasmiineae</taxon>
        <taxon>Mycenaceae</taxon>
        <taxon>Mycena</taxon>
    </lineage>
</organism>
<dbReference type="AlphaFoldDB" id="A0AAD7MTD1"/>
<dbReference type="Pfam" id="PF13946">
    <property type="entry name" value="DUF4214"/>
    <property type="match status" value="1"/>
</dbReference>
<dbReference type="InterPro" id="IPR025282">
    <property type="entry name" value="DUF4214"/>
</dbReference>
<dbReference type="InterPro" id="IPR038255">
    <property type="entry name" value="PBS_linker_sf"/>
</dbReference>
<protein>
    <recommendedName>
        <fullName evidence="1">DUF4214 domain-containing protein</fullName>
    </recommendedName>
</protein>
<keyword evidence="3" id="KW-1185">Reference proteome</keyword>
<evidence type="ECO:0000313" key="2">
    <source>
        <dbReference type="EMBL" id="KAJ7731862.1"/>
    </source>
</evidence>
<proteinExistence type="predicted"/>
<evidence type="ECO:0000313" key="3">
    <source>
        <dbReference type="Proteomes" id="UP001215598"/>
    </source>
</evidence>
<gene>
    <name evidence="2" type="ORF">B0H16DRAFT_1468862</name>
</gene>
<reference evidence="2" key="1">
    <citation type="submission" date="2023-03" db="EMBL/GenBank/DDBJ databases">
        <title>Massive genome expansion in bonnet fungi (Mycena s.s.) driven by repeated elements and novel gene families across ecological guilds.</title>
        <authorList>
            <consortium name="Lawrence Berkeley National Laboratory"/>
            <person name="Harder C.B."/>
            <person name="Miyauchi S."/>
            <person name="Viragh M."/>
            <person name="Kuo A."/>
            <person name="Thoen E."/>
            <person name="Andreopoulos B."/>
            <person name="Lu D."/>
            <person name="Skrede I."/>
            <person name="Drula E."/>
            <person name="Henrissat B."/>
            <person name="Morin E."/>
            <person name="Kohler A."/>
            <person name="Barry K."/>
            <person name="LaButti K."/>
            <person name="Morin E."/>
            <person name="Salamov A."/>
            <person name="Lipzen A."/>
            <person name="Mereny Z."/>
            <person name="Hegedus B."/>
            <person name="Baldrian P."/>
            <person name="Stursova M."/>
            <person name="Weitz H."/>
            <person name="Taylor A."/>
            <person name="Grigoriev I.V."/>
            <person name="Nagy L.G."/>
            <person name="Martin F."/>
            <person name="Kauserud H."/>
        </authorList>
    </citation>
    <scope>NUCLEOTIDE SEQUENCE</scope>
    <source>
        <strain evidence="2">CBHHK182m</strain>
    </source>
</reference>
<sequence length="237" mass="27511">MITQWNPSGRTPDFIRTLYRNILDRDPESQEVIDFHTRSAYNSGLCNTIVGFFNSIEYRAKSIPTEETVKKLYRSILNREPEAAGADYHAQQIARGRSMEDVVYGFVESPEYSHRVQQGLALRLQPDVTFDFITTLYQNVLDRDPENQAVVDFHCGVAKNRGLHMAVTGFFTSDEYRAKDLSTVETVKKLYRSILGREPDTWEVEHHAQEIYRGNHWKTRRASLWIVPSITQEHRRG</sequence>
<dbReference type="Gene3D" id="1.10.3130.20">
    <property type="entry name" value="Phycobilisome linker domain"/>
    <property type="match status" value="2"/>
</dbReference>
<feature type="domain" description="DUF4214" evidence="1">
    <location>
        <begin position="52"/>
        <end position="114"/>
    </location>
</feature>
<comment type="caution">
    <text evidence="2">The sequence shown here is derived from an EMBL/GenBank/DDBJ whole genome shotgun (WGS) entry which is preliminary data.</text>
</comment>
<dbReference type="Proteomes" id="UP001215598">
    <property type="component" value="Unassembled WGS sequence"/>
</dbReference>
<evidence type="ECO:0000259" key="1">
    <source>
        <dbReference type="Pfam" id="PF13946"/>
    </source>
</evidence>
<dbReference type="EMBL" id="JARKIB010000149">
    <property type="protein sequence ID" value="KAJ7731862.1"/>
    <property type="molecule type" value="Genomic_DNA"/>
</dbReference>
<name>A0AAD7MTD1_9AGAR</name>